<dbReference type="AlphaFoldDB" id="A0A7U5MMF5"/>
<protein>
    <submittedName>
        <fullName evidence="1">Uncharacterized protein</fullName>
    </submittedName>
</protein>
<sequence length="242" mass="26086">MRSKRSLSERNLSRCSSSVVAGQYPSSAAAARNLAMSNSAIRTRRSGSTNTLPADTPWTMLGCPALGLANPLLFCLKNLVGHTRIARSMPLPGGLPLTDPATLSAHHGRSLSHTAPRYVAAGSDRAPRNRRRLHTPVGLGKRRSGQLGANTLPFRAAILVSTTATAEPLDDIDGRVRAAIRRSALADQRELLVAPRIAAPITRMVQMRKRTHRIEGHQRSPFGLALSVMPVLIRASAGRRSY</sequence>
<evidence type="ECO:0000313" key="2">
    <source>
        <dbReference type="Proteomes" id="UP000198286"/>
    </source>
</evidence>
<name>A0A7U5MMF5_MYCIT</name>
<gene>
    <name evidence="1" type="ORF">MYCOZU2_03870</name>
</gene>
<evidence type="ECO:0000313" key="1">
    <source>
        <dbReference type="EMBL" id="ASL16245.1"/>
    </source>
</evidence>
<accession>A0A7U5MMF5</accession>
<dbReference type="EMBL" id="CP015267">
    <property type="protein sequence ID" value="ASL16245.1"/>
    <property type="molecule type" value="Genomic_DNA"/>
</dbReference>
<reference evidence="1 2" key="1">
    <citation type="journal article" date="2017" name="Lancet Infect. Dis.">
        <title>Global outbreak of severe Mycobacterium chimaera disease after cardiac surgery: a molecular epidemiological study.</title>
        <authorList>
            <person name="van Ingen J."/>
            <person name="Kohl T."/>
            <person name="Kranzer K."/>
            <person name="Hasse B."/>
            <person name="Keller P."/>
            <person name="Szafranska A."/>
            <person name="Hillemann D."/>
            <person name="Chand M."/>
            <person name="Schreiber P."/>
            <person name="Sommerstein R."/>
            <person name="Berger C."/>
            <person name="Genoni M."/>
            <person name="Ruegg C."/>
            <person name="Troillet N."/>
            <person name="Widmer A.F."/>
            <person name="Becker S.L."/>
            <person name="Herrmann M."/>
            <person name="Eckmanns T."/>
            <person name="Haller S."/>
            <person name="Hoeller C."/>
            <person name="Debast S.B."/>
            <person name="Wolfhagen M.J."/>
            <person name="Hopman J."/>
            <person name="Kluytmans J."/>
            <person name="Langelaar M."/>
            <person name="Notermans D.W."/>
            <person name="ten Oever J."/>
            <person name="van den Barselaar P."/>
            <person name="Vonk A.B.A."/>
            <person name="Vos M.C."/>
            <person name="Ahmed N."/>
            <person name="Brown T."/>
            <person name="Crook D."/>
            <person name="Lamagni T."/>
            <person name="Phin N."/>
            <person name="Smith E.G."/>
            <person name="Zambon M."/>
            <person name="Serr A."/>
            <person name="Goetting T."/>
            <person name="Ebner W."/>
            <person name="Thuermer A."/>
            <person name="Utpatel C."/>
            <person name="Sproer C."/>
            <person name="Bunk B."/>
            <person name="Nubel U."/>
            <person name="Bloemberg G."/>
            <person name="Bottger E."/>
            <person name="Niemann S."/>
            <person name="Wagner D."/>
            <person name="Sax H."/>
        </authorList>
    </citation>
    <scope>NUCLEOTIDE SEQUENCE [LARGE SCALE GENOMIC DNA]</scope>
    <source>
        <strain evidence="1 2">ZUERICH-2</strain>
    </source>
</reference>
<organism evidence="1 2">
    <name type="scientific">Mycobacterium intracellulare subsp. chimaera</name>
    <dbReference type="NCBI Taxonomy" id="222805"/>
    <lineage>
        <taxon>Bacteria</taxon>
        <taxon>Bacillati</taxon>
        <taxon>Actinomycetota</taxon>
        <taxon>Actinomycetes</taxon>
        <taxon>Mycobacteriales</taxon>
        <taxon>Mycobacteriaceae</taxon>
        <taxon>Mycobacterium</taxon>
        <taxon>Mycobacterium avium complex (MAC)</taxon>
    </lineage>
</organism>
<dbReference type="Proteomes" id="UP000198286">
    <property type="component" value="Chromosome"/>
</dbReference>
<proteinExistence type="predicted"/>